<gene>
    <name evidence="1" type="ORF">JY651_32830</name>
</gene>
<dbReference type="RefSeq" id="WP_206721621.1">
    <property type="nucleotide sequence ID" value="NZ_CP071090.1"/>
</dbReference>
<reference evidence="1 2" key="1">
    <citation type="submission" date="2021-02" db="EMBL/GenBank/DDBJ databases">
        <title>De Novo genome assembly of isolated myxobacteria.</title>
        <authorList>
            <person name="Stevens D.C."/>
        </authorList>
    </citation>
    <scope>NUCLEOTIDE SEQUENCE [LARGE SCALE GENOMIC DNA]</scope>
    <source>
        <strain evidence="2">SCPEA02</strain>
    </source>
</reference>
<keyword evidence="2" id="KW-1185">Reference proteome</keyword>
<organism evidence="1 2">
    <name type="scientific">Pyxidicoccus parkwayensis</name>
    <dbReference type="NCBI Taxonomy" id="2813578"/>
    <lineage>
        <taxon>Bacteria</taxon>
        <taxon>Pseudomonadati</taxon>
        <taxon>Myxococcota</taxon>
        <taxon>Myxococcia</taxon>
        <taxon>Myxococcales</taxon>
        <taxon>Cystobacterineae</taxon>
        <taxon>Myxococcaceae</taxon>
        <taxon>Pyxidicoccus</taxon>
    </lineage>
</organism>
<sequence length="479" mass="53974">MKDGHTHREARGVLADLFQYPFMSALVERRTRRIARGTSIEAGPLSHTSTNAAAPLSKLEEAILIASMGVTGVTTHDGPLIKPGGDLELGTPFLNVAARTGSSADNAQATSFIMINDEGIWLLKQPTGRKAIESLKDLPPKWTDWKEQDWLHAAEAAKVRISDRRLEFPREYPYYLGWNKQTSNRPGTTLFYPVVDCTRQYINALLIMLSEPEGQRPLFVDDWRSFHPKGLVETLAWLGGRLGLGPRIPYQPIGGLKWIRNGFVNKDNVGPLGFGNTLRTDHECFFYLQNLMLLCQGMGLGGWIHSAVFTPYIWQQDASKGWHGLGFRLEKPRQRSPMPPVPASQPNPVGIDGILEGLCPPYVKSMDDAVEQVLAEKYGEHGTYGDVTAFARSYNDVKNADAYLKNARRFSPKAIEYTKDICNYIFDTYGRFPAHVDAFYTPGIWLQCAHLELEYYEKFYDMAQYTRQAEHDSRWGHPG</sequence>
<evidence type="ECO:0000313" key="1">
    <source>
        <dbReference type="EMBL" id="QSQ20040.1"/>
    </source>
</evidence>
<dbReference type="Proteomes" id="UP000662747">
    <property type="component" value="Chromosome"/>
</dbReference>
<accession>A0ABX7NME4</accession>
<proteinExistence type="predicted"/>
<name>A0ABX7NME4_9BACT</name>
<protein>
    <submittedName>
        <fullName evidence="1">Uncharacterized protein</fullName>
    </submittedName>
</protein>
<dbReference type="EMBL" id="CP071090">
    <property type="protein sequence ID" value="QSQ20040.1"/>
    <property type="molecule type" value="Genomic_DNA"/>
</dbReference>
<evidence type="ECO:0000313" key="2">
    <source>
        <dbReference type="Proteomes" id="UP000662747"/>
    </source>
</evidence>